<dbReference type="Proteomes" id="UP000230002">
    <property type="component" value="Unassembled WGS sequence"/>
</dbReference>
<name>A0A2G8S279_9APHY</name>
<dbReference type="OrthoDB" id="2762455at2759"/>
<accession>A0A2G8S279</accession>
<gene>
    <name evidence="1" type="ORF">GSI_11016</name>
</gene>
<comment type="caution">
    <text evidence="1">The sequence shown here is derived from an EMBL/GenBank/DDBJ whole genome shotgun (WGS) entry which is preliminary data.</text>
</comment>
<protein>
    <submittedName>
        <fullName evidence="1">Uncharacterized protein</fullName>
    </submittedName>
</protein>
<proteinExistence type="predicted"/>
<dbReference type="Gene3D" id="3.80.10.10">
    <property type="entry name" value="Ribonuclease Inhibitor"/>
    <property type="match status" value="1"/>
</dbReference>
<organism evidence="1 2">
    <name type="scientific">Ganoderma sinense ZZ0214-1</name>
    <dbReference type="NCBI Taxonomy" id="1077348"/>
    <lineage>
        <taxon>Eukaryota</taxon>
        <taxon>Fungi</taxon>
        <taxon>Dikarya</taxon>
        <taxon>Basidiomycota</taxon>
        <taxon>Agaricomycotina</taxon>
        <taxon>Agaricomycetes</taxon>
        <taxon>Polyporales</taxon>
        <taxon>Polyporaceae</taxon>
        <taxon>Ganoderma</taxon>
    </lineage>
</organism>
<reference evidence="1 2" key="1">
    <citation type="journal article" date="2015" name="Sci. Rep.">
        <title>Chromosome-level genome map provides insights into diverse defense mechanisms in the medicinal fungus Ganoderma sinense.</title>
        <authorList>
            <person name="Zhu Y."/>
            <person name="Xu J."/>
            <person name="Sun C."/>
            <person name="Zhou S."/>
            <person name="Xu H."/>
            <person name="Nelson D.R."/>
            <person name="Qian J."/>
            <person name="Song J."/>
            <person name="Luo H."/>
            <person name="Xiang L."/>
            <person name="Li Y."/>
            <person name="Xu Z."/>
            <person name="Ji A."/>
            <person name="Wang L."/>
            <person name="Lu S."/>
            <person name="Hayward A."/>
            <person name="Sun W."/>
            <person name="Li X."/>
            <person name="Schwartz D.C."/>
            <person name="Wang Y."/>
            <person name="Chen S."/>
        </authorList>
    </citation>
    <scope>NUCLEOTIDE SEQUENCE [LARGE SCALE GENOMIC DNA]</scope>
    <source>
        <strain evidence="1 2">ZZ0214-1</strain>
    </source>
</reference>
<dbReference type="SUPFAM" id="SSF52047">
    <property type="entry name" value="RNI-like"/>
    <property type="match status" value="1"/>
</dbReference>
<dbReference type="AlphaFoldDB" id="A0A2G8S279"/>
<dbReference type="InterPro" id="IPR032675">
    <property type="entry name" value="LRR_dom_sf"/>
</dbReference>
<sequence length="451" mass="51554">MATSTIHFPAYPRRVLLGHDSQFNKHIVWTQEFSNSERTWSTPQSHDDASRAILSNPRLRGTPSESITKWAFSHPIINHFTFVTHLTVSNYDNFAMEDILKMLGSVPRLEELELCRVNILDTGRSGDTGPFARPTHMATSLKRLAIEACNITEGYPDAYYNLLFRFLALFDRIERLRLVATIFRGEEVYFAPSLYYLELPTLVHLEVEGFFSYVLLAFFEAKDPVQELRSLHLSRCLSSWGKLFRLKRIVEIVRPTLQHFAFRPNLEADTQSGLFELSALFRDFAQAVAQCTELRELEFGLYTATDDRDRGHAMSLFQQILQALPPARLHHLAFVLDLGDARVSAGDSDVVPWASLDAQMDRVCSAAHASPLQIRIERPRGARNMPAGFYADPGRRFWVRLLPEMRMRMRKVVDGVRKERLAVGQYVAPMGIDVLRVARLARPGLRSLFDQ</sequence>
<evidence type="ECO:0000313" key="1">
    <source>
        <dbReference type="EMBL" id="PIL27862.1"/>
    </source>
</evidence>
<evidence type="ECO:0000313" key="2">
    <source>
        <dbReference type="Proteomes" id="UP000230002"/>
    </source>
</evidence>
<keyword evidence="2" id="KW-1185">Reference proteome</keyword>
<dbReference type="EMBL" id="AYKW01000034">
    <property type="protein sequence ID" value="PIL27862.1"/>
    <property type="molecule type" value="Genomic_DNA"/>
</dbReference>